<evidence type="ECO:0000313" key="1">
    <source>
        <dbReference type="EMBL" id="ALH94675.1"/>
    </source>
</evidence>
<proteinExistence type="predicted"/>
<evidence type="ECO:0008006" key="3">
    <source>
        <dbReference type="Google" id="ProtNLM"/>
    </source>
</evidence>
<dbReference type="SUPFAM" id="SSF82771">
    <property type="entry name" value="GIY-YIG endonuclease"/>
    <property type="match status" value="1"/>
</dbReference>
<name>A0A0N7GXG8_9GAMM</name>
<dbReference type="KEGG" id="aei:AOY20_03515"/>
<dbReference type="AlphaFoldDB" id="A0A0N7GXG8"/>
<dbReference type="RefSeq" id="WP_054580575.1">
    <property type="nucleotide sequence ID" value="NZ_CP012808.1"/>
</dbReference>
<dbReference type="STRING" id="1324350.AOY20_03515"/>
<protein>
    <recommendedName>
        <fullName evidence="3">GIY-YIG domain-containing protein</fullName>
    </recommendedName>
</protein>
<dbReference type="EMBL" id="CP012808">
    <property type="protein sequence ID" value="ALH94675.1"/>
    <property type="molecule type" value="Genomic_DNA"/>
</dbReference>
<keyword evidence="2" id="KW-1185">Reference proteome</keyword>
<dbReference type="Proteomes" id="UP000064939">
    <property type="component" value="Chromosome"/>
</dbReference>
<gene>
    <name evidence="1" type="ORF">AOY20_03515</name>
</gene>
<evidence type="ECO:0000313" key="2">
    <source>
        <dbReference type="Proteomes" id="UP000064939"/>
    </source>
</evidence>
<sequence length="185" mass="21975">MATRDILDFLSPEYQEYQDQSDKFYLKSSIQKIAIAPRYWDTYGAILSRYNFNWVSVKYTELDKYLSEDRTRATECGIYLFSVGPRERVNRLPECVFYVGIAGERGSTNPLRERLRNYIQISGIERRDKVRTALAMYHQDVTIHYCEFDDTSELSQIEEYLHGFYLPWANDRDFPVNIKRARNAF</sequence>
<accession>A0A0N7GXG8</accession>
<dbReference type="InterPro" id="IPR035901">
    <property type="entry name" value="GIY-YIG_endonuc_sf"/>
</dbReference>
<dbReference type="OrthoDB" id="1494598at2"/>
<reference evidence="1 2" key="1">
    <citation type="journal article" date="2015" name="Int. J. Syst. Evol. Microbiol.">
        <title>Acinetobacter equi sp. nov. isolated from horse faeces.</title>
        <authorList>
            <person name="Poppel M.T."/>
            <person name="Skiebe E."/>
            <person name="Laue M."/>
            <person name="Bergmann H."/>
            <person name="Ebersberger I."/>
            <person name="Garn T."/>
            <person name="Fruth A."/>
            <person name="Baumgardt S."/>
            <person name="Busse H.J."/>
            <person name="Wilharm G."/>
        </authorList>
    </citation>
    <scope>NUCLEOTIDE SEQUENCE [LARGE SCALE GENOMIC DNA]</scope>
    <source>
        <strain evidence="1 2">114</strain>
    </source>
</reference>
<organism evidence="1 2">
    <name type="scientific">Acinetobacter equi</name>
    <dbReference type="NCBI Taxonomy" id="1324350"/>
    <lineage>
        <taxon>Bacteria</taxon>
        <taxon>Pseudomonadati</taxon>
        <taxon>Pseudomonadota</taxon>
        <taxon>Gammaproteobacteria</taxon>
        <taxon>Moraxellales</taxon>
        <taxon>Moraxellaceae</taxon>
        <taxon>Acinetobacter</taxon>
    </lineage>
</organism>